<sequence>MPPVRALLCLSLLATLGACKSGPTPEKPKVAIADTEYFLRYIKPIFAMRCVSCHEGAYPPAGLSLVQRSGLYAPKKRNKAYVVPGDPSASLLLTALEPGGSHPRTTPLVAGGLSDYEMGALYEWIEDGAHWPDNPDGFIYPLSLIHRTEPLE</sequence>
<dbReference type="PROSITE" id="PS51007">
    <property type="entry name" value="CYTC"/>
    <property type="match status" value="1"/>
</dbReference>
<dbReference type="Proteomes" id="UP000321577">
    <property type="component" value="Unassembled WGS sequence"/>
</dbReference>
<dbReference type="OrthoDB" id="191526at2"/>
<dbReference type="InterPro" id="IPR011429">
    <property type="entry name" value="Cyt_c_Planctomycete-type"/>
</dbReference>
<feature type="chain" id="PRO_5022165617" description="Cytochrome c domain-containing protein" evidence="5">
    <location>
        <begin position="21"/>
        <end position="152"/>
    </location>
</feature>
<dbReference type="PANTHER" id="PTHR35889">
    <property type="entry name" value="CYCLOINULO-OLIGOSACCHARIDE FRUCTANOTRANSFERASE-RELATED"/>
    <property type="match status" value="1"/>
</dbReference>
<dbReference type="PANTHER" id="PTHR35889:SF3">
    <property type="entry name" value="F-BOX DOMAIN-CONTAINING PROTEIN"/>
    <property type="match status" value="1"/>
</dbReference>
<dbReference type="RefSeq" id="WP_146850913.1">
    <property type="nucleotide sequence ID" value="NZ_BKAG01000016.1"/>
</dbReference>
<feature type="domain" description="Cytochrome c" evidence="6">
    <location>
        <begin position="37"/>
        <end position="129"/>
    </location>
</feature>
<keyword evidence="8" id="KW-1185">Reference proteome</keyword>
<dbReference type="SUPFAM" id="SSF46626">
    <property type="entry name" value="Cytochrome c"/>
    <property type="match status" value="1"/>
</dbReference>
<protein>
    <recommendedName>
        <fullName evidence="6">Cytochrome c domain-containing protein</fullName>
    </recommendedName>
</protein>
<gene>
    <name evidence="7" type="ORF">BGE01nite_26260</name>
</gene>
<keyword evidence="1 4" id="KW-0349">Heme</keyword>
<feature type="signal peptide" evidence="5">
    <location>
        <begin position="1"/>
        <end position="20"/>
    </location>
</feature>
<evidence type="ECO:0000313" key="8">
    <source>
        <dbReference type="Proteomes" id="UP000321577"/>
    </source>
</evidence>
<reference evidence="7 8" key="1">
    <citation type="submission" date="2019-07" db="EMBL/GenBank/DDBJ databases">
        <title>Whole genome shotgun sequence of Brevifollis gellanilyticus NBRC 108608.</title>
        <authorList>
            <person name="Hosoyama A."/>
            <person name="Uohara A."/>
            <person name="Ohji S."/>
            <person name="Ichikawa N."/>
        </authorList>
    </citation>
    <scope>NUCLEOTIDE SEQUENCE [LARGE SCALE GENOMIC DNA]</scope>
    <source>
        <strain evidence="7 8">NBRC 108608</strain>
    </source>
</reference>
<evidence type="ECO:0000259" key="6">
    <source>
        <dbReference type="PROSITE" id="PS51007"/>
    </source>
</evidence>
<accession>A0A512M9C7</accession>
<dbReference type="AlphaFoldDB" id="A0A512M9C7"/>
<evidence type="ECO:0000256" key="2">
    <source>
        <dbReference type="ARBA" id="ARBA00022723"/>
    </source>
</evidence>
<evidence type="ECO:0000256" key="5">
    <source>
        <dbReference type="SAM" id="SignalP"/>
    </source>
</evidence>
<keyword evidence="5" id="KW-0732">Signal</keyword>
<dbReference type="PROSITE" id="PS51257">
    <property type="entry name" value="PROKAR_LIPOPROTEIN"/>
    <property type="match status" value="1"/>
</dbReference>
<evidence type="ECO:0000313" key="7">
    <source>
        <dbReference type="EMBL" id="GEP43335.1"/>
    </source>
</evidence>
<evidence type="ECO:0000256" key="1">
    <source>
        <dbReference type="ARBA" id="ARBA00022617"/>
    </source>
</evidence>
<comment type="caution">
    <text evidence="7">The sequence shown here is derived from an EMBL/GenBank/DDBJ whole genome shotgun (WGS) entry which is preliminary data.</text>
</comment>
<dbReference type="InterPro" id="IPR009056">
    <property type="entry name" value="Cyt_c-like_dom"/>
</dbReference>
<proteinExistence type="predicted"/>
<dbReference type="GO" id="GO:0020037">
    <property type="term" value="F:heme binding"/>
    <property type="evidence" value="ECO:0007669"/>
    <property type="project" value="InterPro"/>
</dbReference>
<dbReference type="GO" id="GO:0009055">
    <property type="term" value="F:electron transfer activity"/>
    <property type="evidence" value="ECO:0007669"/>
    <property type="project" value="InterPro"/>
</dbReference>
<evidence type="ECO:0000256" key="3">
    <source>
        <dbReference type="ARBA" id="ARBA00023004"/>
    </source>
</evidence>
<name>A0A512M9C7_9BACT</name>
<organism evidence="7 8">
    <name type="scientific">Brevifollis gellanilyticus</name>
    <dbReference type="NCBI Taxonomy" id="748831"/>
    <lineage>
        <taxon>Bacteria</taxon>
        <taxon>Pseudomonadati</taxon>
        <taxon>Verrucomicrobiota</taxon>
        <taxon>Verrucomicrobiia</taxon>
        <taxon>Verrucomicrobiales</taxon>
        <taxon>Verrucomicrobiaceae</taxon>
    </lineage>
</organism>
<evidence type="ECO:0000256" key="4">
    <source>
        <dbReference type="PROSITE-ProRule" id="PRU00433"/>
    </source>
</evidence>
<dbReference type="EMBL" id="BKAG01000016">
    <property type="protein sequence ID" value="GEP43335.1"/>
    <property type="molecule type" value="Genomic_DNA"/>
</dbReference>
<keyword evidence="2 4" id="KW-0479">Metal-binding</keyword>
<dbReference type="GO" id="GO:0046872">
    <property type="term" value="F:metal ion binding"/>
    <property type="evidence" value="ECO:0007669"/>
    <property type="project" value="UniProtKB-KW"/>
</dbReference>
<keyword evidence="3 4" id="KW-0408">Iron</keyword>
<dbReference type="InterPro" id="IPR036909">
    <property type="entry name" value="Cyt_c-like_dom_sf"/>
</dbReference>
<dbReference type="Pfam" id="PF07635">
    <property type="entry name" value="PSCyt1"/>
    <property type="match status" value="1"/>
</dbReference>